<evidence type="ECO:0000259" key="3">
    <source>
        <dbReference type="Pfam" id="PF00881"/>
    </source>
</evidence>
<evidence type="ECO:0000256" key="2">
    <source>
        <dbReference type="ARBA" id="ARBA00023002"/>
    </source>
</evidence>
<dbReference type="InterPro" id="IPR029479">
    <property type="entry name" value="Nitroreductase"/>
</dbReference>
<organism evidence="4 7">
    <name type="scientific">Enterocloster aldenensis</name>
    <dbReference type="NCBI Taxonomy" id="358742"/>
    <lineage>
        <taxon>Bacteria</taxon>
        <taxon>Bacillati</taxon>
        <taxon>Bacillota</taxon>
        <taxon>Clostridia</taxon>
        <taxon>Lachnospirales</taxon>
        <taxon>Lachnospiraceae</taxon>
        <taxon>Enterocloster</taxon>
    </lineage>
</organism>
<dbReference type="GeneID" id="97206367"/>
<keyword evidence="6" id="KW-1185">Reference proteome</keyword>
<dbReference type="EMBL" id="JAAITT010000012">
    <property type="protein sequence ID" value="NSJ49098.1"/>
    <property type="molecule type" value="Genomic_DNA"/>
</dbReference>
<reference evidence="5 6" key="1">
    <citation type="journal article" date="2020" name="Cell Host Microbe">
        <title>Functional and Genomic Variation between Human-Derived Isolates of Lachnospiraceae Reveals Inter- and Intra-Species Diversity.</title>
        <authorList>
            <person name="Sorbara M.T."/>
            <person name="Littmann E.R."/>
            <person name="Fontana E."/>
            <person name="Moody T.U."/>
            <person name="Kohout C.E."/>
            <person name="Gjonbalaj M."/>
            <person name="Eaton V."/>
            <person name="Seok R."/>
            <person name="Leiner I.M."/>
            <person name="Pamer E.G."/>
        </authorList>
    </citation>
    <scope>NUCLEOTIDE SEQUENCE [LARGE SCALE GENOMIC DNA]</scope>
    <source>
        <strain evidence="5 6">MSK.1.17</strain>
    </source>
</reference>
<comment type="caution">
    <text evidence="4">The sequence shown here is derived from an EMBL/GenBank/DDBJ whole genome shotgun (WGS) entry which is preliminary data.</text>
</comment>
<proteinExistence type="inferred from homology"/>
<dbReference type="AlphaFoldDB" id="A0AAW5BN55"/>
<evidence type="ECO:0000313" key="7">
    <source>
        <dbReference type="Proteomes" id="UP001299608"/>
    </source>
</evidence>
<dbReference type="Gene3D" id="3.40.109.10">
    <property type="entry name" value="NADH Oxidase"/>
    <property type="match status" value="1"/>
</dbReference>
<evidence type="ECO:0000313" key="4">
    <source>
        <dbReference type="EMBL" id="MCG4745222.1"/>
    </source>
</evidence>
<dbReference type="Proteomes" id="UP000669239">
    <property type="component" value="Unassembled WGS sequence"/>
</dbReference>
<protein>
    <submittedName>
        <fullName evidence="4">Nitroreductase family protein</fullName>
    </submittedName>
</protein>
<reference evidence="4" key="3">
    <citation type="submission" date="2022-01" db="EMBL/GenBank/DDBJ databases">
        <title>Collection of gut derived symbiotic bacterial strains cultured from healthy donors.</title>
        <authorList>
            <person name="Lin H."/>
            <person name="Kohout C."/>
            <person name="Waligurski E."/>
            <person name="Pamer E.G."/>
        </authorList>
    </citation>
    <scope>NUCLEOTIDE SEQUENCE</scope>
    <source>
        <strain evidence="4">DFI.6.55</strain>
    </source>
</reference>
<evidence type="ECO:0000313" key="6">
    <source>
        <dbReference type="Proteomes" id="UP000669239"/>
    </source>
</evidence>
<keyword evidence="2" id="KW-0560">Oxidoreductase</keyword>
<dbReference type="Proteomes" id="UP001299608">
    <property type="component" value="Unassembled WGS sequence"/>
</dbReference>
<dbReference type="GO" id="GO:0016491">
    <property type="term" value="F:oxidoreductase activity"/>
    <property type="evidence" value="ECO:0007669"/>
    <property type="project" value="UniProtKB-KW"/>
</dbReference>
<evidence type="ECO:0000256" key="1">
    <source>
        <dbReference type="ARBA" id="ARBA00007118"/>
    </source>
</evidence>
<name>A0AAW5BN55_9FIRM</name>
<evidence type="ECO:0000313" key="5">
    <source>
        <dbReference type="EMBL" id="NSJ49098.1"/>
    </source>
</evidence>
<dbReference type="PANTHER" id="PTHR43673">
    <property type="entry name" value="NAD(P)H NITROREDUCTASE YDGI-RELATED"/>
    <property type="match status" value="1"/>
</dbReference>
<comment type="similarity">
    <text evidence="1">Belongs to the nitroreductase family.</text>
</comment>
<gene>
    <name evidence="5" type="ORF">G5B36_10345</name>
    <name evidence="4" type="ORF">L0N08_07350</name>
</gene>
<dbReference type="PANTHER" id="PTHR43673:SF10">
    <property type="entry name" value="NADH DEHYDROGENASE_NAD(P)H NITROREDUCTASE XCC3605-RELATED"/>
    <property type="match status" value="1"/>
</dbReference>
<reference evidence="5" key="2">
    <citation type="submission" date="2020-02" db="EMBL/GenBank/DDBJ databases">
        <authorList>
            <person name="Littmann E."/>
            <person name="Sorbara M."/>
        </authorList>
    </citation>
    <scope>NUCLEOTIDE SEQUENCE</scope>
    <source>
        <strain evidence="5">MSK.1.17</strain>
    </source>
</reference>
<sequence>MPSILNRRSIRKYKDTPVPREAIEEILYAGSLAPSSKNRQPWKFIVVSGEAKKEMLEAMGRGLAREKEGRDALLPESRQHISGAEHTLHIMEQAPVNLFIINPLGLDLDSPATPEQRIYEICNAQSIGAAVENMTLAAEGLGLGSLWICDIFFAYRELNQWLGVQGTLTAAMALGYADEAPGPRPRKSMDDLAAWRS</sequence>
<accession>A0AAW5BN55</accession>
<dbReference type="EMBL" id="JAKNGE010000007">
    <property type="protein sequence ID" value="MCG4745222.1"/>
    <property type="molecule type" value="Genomic_DNA"/>
</dbReference>
<dbReference type="SUPFAM" id="SSF55469">
    <property type="entry name" value="FMN-dependent nitroreductase-like"/>
    <property type="match status" value="1"/>
</dbReference>
<dbReference type="InterPro" id="IPR000415">
    <property type="entry name" value="Nitroreductase-like"/>
</dbReference>
<dbReference type="RefSeq" id="WP_165641504.1">
    <property type="nucleotide sequence ID" value="NZ_BAABZL010000001.1"/>
</dbReference>
<dbReference type="Pfam" id="PF00881">
    <property type="entry name" value="Nitroreductase"/>
    <property type="match status" value="1"/>
</dbReference>
<feature type="domain" description="Nitroreductase" evidence="3">
    <location>
        <begin position="4"/>
        <end position="176"/>
    </location>
</feature>